<dbReference type="GO" id="GO:0016788">
    <property type="term" value="F:hydrolase activity, acting on ester bonds"/>
    <property type="evidence" value="ECO:0007669"/>
    <property type="project" value="InterPro"/>
</dbReference>
<evidence type="ECO:0008006" key="5">
    <source>
        <dbReference type="Google" id="ProtNLM"/>
    </source>
</evidence>
<comment type="caution">
    <text evidence="3">The sequence shown here is derived from an EMBL/GenBank/DDBJ whole genome shotgun (WGS) entry which is preliminary data.</text>
</comment>
<dbReference type="Pfam" id="PF00657">
    <property type="entry name" value="Lipase_GDSL"/>
    <property type="match status" value="1"/>
</dbReference>
<dbReference type="OrthoDB" id="1600564at2759"/>
<evidence type="ECO:0000256" key="1">
    <source>
        <dbReference type="ARBA" id="ARBA00008668"/>
    </source>
</evidence>
<reference evidence="3 4" key="1">
    <citation type="journal article" date="2020" name="IScience">
        <title>Genome Sequencing of the Endangered Kingdonia uniflora (Circaeasteraceae, Ranunculales) Reveals Potential Mechanisms of Evolutionary Specialization.</title>
        <authorList>
            <person name="Sun Y."/>
            <person name="Deng T."/>
            <person name="Zhang A."/>
            <person name="Moore M.J."/>
            <person name="Landis J.B."/>
            <person name="Lin N."/>
            <person name="Zhang H."/>
            <person name="Zhang X."/>
            <person name="Huang J."/>
            <person name="Zhang X."/>
            <person name="Sun H."/>
            <person name="Wang H."/>
        </authorList>
    </citation>
    <scope>NUCLEOTIDE SEQUENCE [LARGE SCALE GENOMIC DNA]</scope>
    <source>
        <strain evidence="3">TB1705</strain>
        <tissue evidence="3">Leaf</tissue>
    </source>
</reference>
<dbReference type="PANTHER" id="PTHR45642">
    <property type="entry name" value="GDSL ESTERASE/LIPASE EXL3"/>
    <property type="match status" value="1"/>
</dbReference>
<comment type="similarity">
    <text evidence="1">Belongs to the 'GDSL' lipolytic enzyme family.</text>
</comment>
<proteinExistence type="inferred from homology"/>
<dbReference type="InterPro" id="IPR050592">
    <property type="entry name" value="GDSL_lipolytic_enzyme"/>
</dbReference>
<evidence type="ECO:0000313" key="3">
    <source>
        <dbReference type="EMBL" id="KAF6144947.1"/>
    </source>
</evidence>
<dbReference type="CDD" id="cd01837">
    <property type="entry name" value="SGNH_plant_lipase_like"/>
    <property type="match status" value="1"/>
</dbReference>
<keyword evidence="4" id="KW-1185">Reference proteome</keyword>
<dbReference type="PANTHER" id="PTHR45642:SF46">
    <property type="entry name" value="OS06G0636700 PROTEIN"/>
    <property type="match status" value="1"/>
</dbReference>
<feature type="signal peptide" evidence="2">
    <location>
        <begin position="1"/>
        <end position="24"/>
    </location>
</feature>
<feature type="chain" id="PRO_5029795518" description="GDSL esterase/lipase" evidence="2">
    <location>
        <begin position="25"/>
        <end position="322"/>
    </location>
</feature>
<keyword evidence="2" id="KW-0732">Signal</keyword>
<dbReference type="Gene3D" id="3.40.50.1110">
    <property type="entry name" value="SGNH hydrolase"/>
    <property type="match status" value="1"/>
</dbReference>
<protein>
    <recommendedName>
        <fullName evidence="5">GDSL esterase/lipase</fullName>
    </recommendedName>
</protein>
<name>A0A7J7LQP0_9MAGN</name>
<evidence type="ECO:0000313" key="4">
    <source>
        <dbReference type="Proteomes" id="UP000541444"/>
    </source>
</evidence>
<dbReference type="InterPro" id="IPR035669">
    <property type="entry name" value="SGNH_plant_lipase-like"/>
</dbReference>
<dbReference type="AlphaFoldDB" id="A0A7J7LQP0"/>
<accession>A0A7J7LQP0</accession>
<dbReference type="Proteomes" id="UP000541444">
    <property type="component" value="Unassembled WGS sequence"/>
</dbReference>
<dbReference type="InterPro" id="IPR036514">
    <property type="entry name" value="SGNH_hydro_sf"/>
</dbReference>
<dbReference type="InterPro" id="IPR001087">
    <property type="entry name" value="GDSL"/>
</dbReference>
<organism evidence="3 4">
    <name type="scientific">Kingdonia uniflora</name>
    <dbReference type="NCBI Taxonomy" id="39325"/>
    <lineage>
        <taxon>Eukaryota</taxon>
        <taxon>Viridiplantae</taxon>
        <taxon>Streptophyta</taxon>
        <taxon>Embryophyta</taxon>
        <taxon>Tracheophyta</taxon>
        <taxon>Spermatophyta</taxon>
        <taxon>Magnoliopsida</taxon>
        <taxon>Ranunculales</taxon>
        <taxon>Circaeasteraceae</taxon>
        <taxon>Kingdonia</taxon>
    </lineage>
</organism>
<evidence type="ECO:0000256" key="2">
    <source>
        <dbReference type="SAM" id="SignalP"/>
    </source>
</evidence>
<sequence length="322" mass="36261">MRYKTLPCLILILKFQILFANVGAKVPAIIVFGDSSVDAGNNNFIPTLARSNFQPYGRDFEGGIPTGRFSNGRISTDFISEGFGIKSNIPAYLDPTYSIKDFATGVTFASAGTGFDNVTANIASAIPLWKEVEYFKDFQKKLINFQGKNKARTTTRESLYILSLGTNDFLENYYLIPGRSSEFTIEEYQNFLIGLAEKFVLDIYKLGARKILLTGLTAMGCLPLERARNIMSGHACREDYNKLGRDFNVKFHSLMDKLTKEVRGIKLAISDVYGILVDAIENPHLYGKYFHFVFTFEILIHLYDKSLIRISVPIVLNSTLRN</sequence>
<gene>
    <name evidence="3" type="ORF">GIB67_013298</name>
</gene>
<dbReference type="EMBL" id="JACGCM010002086">
    <property type="protein sequence ID" value="KAF6144947.1"/>
    <property type="molecule type" value="Genomic_DNA"/>
</dbReference>